<dbReference type="SUPFAM" id="SSF55073">
    <property type="entry name" value="Nucleotide cyclase"/>
    <property type="match status" value="1"/>
</dbReference>
<evidence type="ECO:0000259" key="2">
    <source>
        <dbReference type="PROSITE" id="PS50883"/>
    </source>
</evidence>
<dbReference type="EMBL" id="SMBJ01000001">
    <property type="protein sequence ID" value="TCU30996.1"/>
    <property type="molecule type" value="Genomic_DNA"/>
</dbReference>
<keyword evidence="1" id="KW-0472">Membrane</keyword>
<feature type="transmembrane region" description="Helical" evidence="1">
    <location>
        <begin position="192"/>
        <end position="209"/>
    </location>
</feature>
<evidence type="ECO:0000313" key="4">
    <source>
        <dbReference type="EMBL" id="TCU30996.1"/>
    </source>
</evidence>
<dbReference type="FunFam" id="3.30.70.270:FF:000001">
    <property type="entry name" value="Diguanylate cyclase domain protein"/>
    <property type="match status" value="1"/>
</dbReference>
<evidence type="ECO:0000259" key="3">
    <source>
        <dbReference type="PROSITE" id="PS50887"/>
    </source>
</evidence>
<dbReference type="GO" id="GO:0071111">
    <property type="term" value="F:cyclic-guanylate-specific phosphodiesterase activity"/>
    <property type="evidence" value="ECO:0007669"/>
    <property type="project" value="InterPro"/>
</dbReference>
<dbReference type="PANTHER" id="PTHR33121">
    <property type="entry name" value="CYCLIC DI-GMP PHOSPHODIESTERASE PDEF"/>
    <property type="match status" value="1"/>
</dbReference>
<feature type="domain" description="GGDEF" evidence="3">
    <location>
        <begin position="324"/>
        <end position="462"/>
    </location>
</feature>
<feature type="transmembrane region" description="Helical" evidence="1">
    <location>
        <begin position="132"/>
        <end position="150"/>
    </location>
</feature>
<evidence type="ECO:0000256" key="1">
    <source>
        <dbReference type="SAM" id="Phobius"/>
    </source>
</evidence>
<feature type="domain" description="EAL" evidence="2">
    <location>
        <begin position="471"/>
        <end position="720"/>
    </location>
</feature>
<dbReference type="CDD" id="cd01948">
    <property type="entry name" value="EAL"/>
    <property type="match status" value="1"/>
</dbReference>
<dbReference type="InterPro" id="IPR050706">
    <property type="entry name" value="Cyclic-di-GMP_PDE-like"/>
</dbReference>
<dbReference type="Pfam" id="PF00563">
    <property type="entry name" value="EAL"/>
    <property type="match status" value="1"/>
</dbReference>
<dbReference type="PANTHER" id="PTHR33121:SF70">
    <property type="entry name" value="SIGNALING PROTEIN YKOW"/>
    <property type="match status" value="1"/>
</dbReference>
<proteinExistence type="predicted"/>
<evidence type="ECO:0000313" key="5">
    <source>
        <dbReference type="EMBL" id="TCU40982.1"/>
    </source>
</evidence>
<dbReference type="Gene3D" id="3.20.20.450">
    <property type="entry name" value="EAL domain"/>
    <property type="match status" value="1"/>
</dbReference>
<gene>
    <name evidence="5" type="ORF">EV129_101269</name>
    <name evidence="4" type="ORF">EV130_101571</name>
</gene>
<comment type="caution">
    <text evidence="4">The sequence shown here is derived from an EMBL/GenBank/DDBJ whole genome shotgun (WGS) entry which is preliminary data.</text>
</comment>
<feature type="transmembrane region" description="Helical" evidence="1">
    <location>
        <begin position="108"/>
        <end position="126"/>
    </location>
</feature>
<dbReference type="InterPro" id="IPR029787">
    <property type="entry name" value="Nucleotide_cyclase"/>
</dbReference>
<protein>
    <submittedName>
        <fullName evidence="4">Diguanylate cyclase/phosphodiesterase</fullName>
    </submittedName>
</protein>
<organism evidence="4 7">
    <name type="scientific">Rhizobium azibense</name>
    <dbReference type="NCBI Taxonomy" id="1136135"/>
    <lineage>
        <taxon>Bacteria</taxon>
        <taxon>Pseudomonadati</taxon>
        <taxon>Pseudomonadota</taxon>
        <taxon>Alphaproteobacteria</taxon>
        <taxon>Hyphomicrobiales</taxon>
        <taxon>Rhizobiaceae</taxon>
        <taxon>Rhizobium/Agrobacterium group</taxon>
        <taxon>Rhizobium</taxon>
    </lineage>
</organism>
<dbReference type="Proteomes" id="UP000295547">
    <property type="component" value="Unassembled WGS sequence"/>
</dbReference>
<dbReference type="InterPro" id="IPR001633">
    <property type="entry name" value="EAL_dom"/>
</dbReference>
<sequence>MAPYRKISNPLSPGNLVPGWGLNQNFIGNNYRRDNLGCAICNDSKLFRRRGSGRNPSISMSSGEPCMRHTLAEVETTLFAQQKAYQSCELRALYLEQGDQRRRASTRAGLWLAVPVYLMFFVTDLLLVPDVAIFTIIARVIVGLGALLVLEVQLRHGVRTNYLDLTCAAALVLGYAGWVIPTLLTTSVESLSYYMVFGAIFMMGANLFFSFRFSLSVIASSLVLAIFLASLTVFSPGPSYDLAFVTFYLSCFTFTSYVNWKLNKERFNVFLNAHEADLQHQEASERGKALLRLSNTDPLTGLENRRAVDQQLRDFWEKWQTQGIEFATFLIDVDFFKKYNDFYGHQEGDKCLIAVATALDDAVAPIGATIGRYGGEEFIVIAALRNDVEAADLAEKLRRTVEDLKIAHGQRLDGVPVVTVSVGAAVTRPESGSKLEKIINEADRALYSAKANGRNCAELFDPNDPQSGDETAHIAAILKIAVPQNLVSLVYQPIQDVESGNVHAVEALMRLNMPDGNEAPPGLFIPVAERTGAIMELGYWALRTVCRELLAENHVQLVSVNVSPIQLRAPGFASSVAAVLSETGVMGARIAFEITEGLELEMHSDVIRCISDLKALGIKIWLDDFGTGFAGLSWLRLIDFDTVKIDRSFLHDSDTARGRSMLRDIIRLIRNRGHRILVEGVETEKQLELMREFRIDDVQGFHVGRPVPATEFARRHLEAAAPDDELAYSAKAS</sequence>
<evidence type="ECO:0000313" key="6">
    <source>
        <dbReference type="Proteomes" id="UP000295507"/>
    </source>
</evidence>
<dbReference type="InterPro" id="IPR000160">
    <property type="entry name" value="GGDEF_dom"/>
</dbReference>
<dbReference type="InterPro" id="IPR035919">
    <property type="entry name" value="EAL_sf"/>
</dbReference>
<feature type="transmembrane region" description="Helical" evidence="1">
    <location>
        <begin position="162"/>
        <end position="180"/>
    </location>
</feature>
<dbReference type="NCBIfam" id="TIGR00254">
    <property type="entry name" value="GGDEF"/>
    <property type="match status" value="1"/>
</dbReference>
<evidence type="ECO:0000313" key="7">
    <source>
        <dbReference type="Proteomes" id="UP000295547"/>
    </source>
</evidence>
<dbReference type="CDD" id="cd01949">
    <property type="entry name" value="GGDEF"/>
    <property type="match status" value="1"/>
</dbReference>
<name>A0A4R3RI23_9HYPH</name>
<dbReference type="EMBL" id="SMBK01000001">
    <property type="protein sequence ID" value="TCU40982.1"/>
    <property type="molecule type" value="Genomic_DNA"/>
</dbReference>
<dbReference type="Proteomes" id="UP000295507">
    <property type="component" value="Unassembled WGS sequence"/>
</dbReference>
<dbReference type="Pfam" id="PF00990">
    <property type="entry name" value="GGDEF"/>
    <property type="match status" value="1"/>
</dbReference>
<keyword evidence="1" id="KW-0812">Transmembrane</keyword>
<accession>A0A4R3RI23</accession>
<dbReference type="SMART" id="SM00267">
    <property type="entry name" value="GGDEF"/>
    <property type="match status" value="1"/>
</dbReference>
<dbReference type="PROSITE" id="PS50887">
    <property type="entry name" value="GGDEF"/>
    <property type="match status" value="1"/>
</dbReference>
<keyword evidence="7" id="KW-1185">Reference proteome</keyword>
<reference evidence="6 7" key="1">
    <citation type="submission" date="2019-03" db="EMBL/GenBank/DDBJ databases">
        <title>Genomic Encyclopedia of Type Strains, Phase IV (KMG-V): Genome sequencing to study the core and pangenomes of soil and plant-associated prokaryotes.</title>
        <authorList>
            <person name="Whitman W."/>
        </authorList>
    </citation>
    <scope>NUCLEOTIDE SEQUENCE [LARGE SCALE GENOMIC DNA]</scope>
    <source>
        <strain evidence="4 7">Gr42</strain>
        <strain evidence="5 6">IE4868</strain>
    </source>
</reference>
<dbReference type="InterPro" id="IPR043128">
    <property type="entry name" value="Rev_trsase/Diguanyl_cyclase"/>
</dbReference>
<dbReference type="SMART" id="SM00052">
    <property type="entry name" value="EAL"/>
    <property type="match status" value="1"/>
</dbReference>
<dbReference type="Gene3D" id="3.30.70.270">
    <property type="match status" value="1"/>
</dbReference>
<keyword evidence="1" id="KW-1133">Transmembrane helix</keyword>
<dbReference type="PROSITE" id="PS50883">
    <property type="entry name" value="EAL"/>
    <property type="match status" value="1"/>
</dbReference>
<dbReference type="SUPFAM" id="SSF141868">
    <property type="entry name" value="EAL domain-like"/>
    <property type="match status" value="1"/>
</dbReference>
<feature type="transmembrane region" description="Helical" evidence="1">
    <location>
        <begin position="216"/>
        <end position="236"/>
    </location>
</feature>
<dbReference type="AlphaFoldDB" id="A0A4R3RI23"/>